<dbReference type="GeneID" id="128198687"/>
<feature type="compositionally biased region" description="Basic residues" evidence="2">
    <location>
        <begin position="226"/>
        <end position="235"/>
    </location>
</feature>
<evidence type="ECO:0000313" key="4">
    <source>
        <dbReference type="RefSeq" id="XP_052741098.1"/>
    </source>
</evidence>
<keyword evidence="1" id="KW-0175">Coiled coil</keyword>
<feature type="region of interest" description="Disordered" evidence="2">
    <location>
        <begin position="208"/>
        <end position="236"/>
    </location>
</feature>
<name>A0ABM3LPY4_BICAN</name>
<proteinExistence type="predicted"/>
<evidence type="ECO:0000256" key="1">
    <source>
        <dbReference type="SAM" id="Coils"/>
    </source>
</evidence>
<sequence>MDELNQLFREMKTEFSYKLSSIEARITSSEEIITSQITAHMNQKFEGLNKDLEYLQSELENQEKRISAIEKHNMQRNLVFFGVEQNDKRESYFQLQDKILDIINNQMKIKTERFEIQSVKRFGNIEKKPRPISVCLTTLGKKIQLLKNKKFLVGLNIRVQEEFPKKVLDVRRDLKIKQKMEIEKGNIAYIKYDKLIIKDKKELTHNKRVLSESPEHISPNENNYTQKKKSHKKYRANSNSITSYMVRPEMA</sequence>
<gene>
    <name evidence="4" type="primary">LOC128198687</name>
</gene>
<feature type="coiled-coil region" evidence="1">
    <location>
        <begin position="45"/>
        <end position="72"/>
    </location>
</feature>
<dbReference type="Proteomes" id="UP001652582">
    <property type="component" value="Chromosome 13"/>
</dbReference>
<evidence type="ECO:0000313" key="3">
    <source>
        <dbReference type="Proteomes" id="UP001652582"/>
    </source>
</evidence>
<dbReference type="RefSeq" id="XP_052741098.1">
    <property type="nucleotide sequence ID" value="XM_052885138.1"/>
</dbReference>
<accession>A0ABM3LPY4</accession>
<protein>
    <submittedName>
        <fullName evidence="4">Uncharacterized protein LOC128198687</fullName>
    </submittedName>
</protein>
<organism evidence="3 4">
    <name type="scientific">Bicyclus anynana</name>
    <name type="common">Squinting bush brown butterfly</name>
    <dbReference type="NCBI Taxonomy" id="110368"/>
    <lineage>
        <taxon>Eukaryota</taxon>
        <taxon>Metazoa</taxon>
        <taxon>Ecdysozoa</taxon>
        <taxon>Arthropoda</taxon>
        <taxon>Hexapoda</taxon>
        <taxon>Insecta</taxon>
        <taxon>Pterygota</taxon>
        <taxon>Neoptera</taxon>
        <taxon>Endopterygota</taxon>
        <taxon>Lepidoptera</taxon>
        <taxon>Glossata</taxon>
        <taxon>Ditrysia</taxon>
        <taxon>Papilionoidea</taxon>
        <taxon>Nymphalidae</taxon>
        <taxon>Satyrinae</taxon>
        <taxon>Satyrini</taxon>
        <taxon>Mycalesina</taxon>
        <taxon>Bicyclus</taxon>
    </lineage>
</organism>
<reference evidence="4" key="1">
    <citation type="submission" date="2025-08" db="UniProtKB">
        <authorList>
            <consortium name="RefSeq"/>
        </authorList>
    </citation>
    <scope>IDENTIFICATION</scope>
</reference>
<evidence type="ECO:0000256" key="2">
    <source>
        <dbReference type="SAM" id="MobiDB-lite"/>
    </source>
</evidence>
<keyword evidence="3" id="KW-1185">Reference proteome</keyword>